<dbReference type="InterPro" id="IPR017853">
    <property type="entry name" value="GH"/>
</dbReference>
<feature type="domain" description="Ricin B lectin" evidence="4">
    <location>
        <begin position="640"/>
        <end position="694"/>
    </location>
</feature>
<feature type="chain" id="PRO_5045197955" evidence="2">
    <location>
        <begin position="35"/>
        <end position="1080"/>
    </location>
</feature>
<feature type="domain" description="Ricin B lectin" evidence="4">
    <location>
        <begin position="558"/>
        <end position="624"/>
    </location>
</feature>
<keyword evidence="2" id="KW-0732">Signal</keyword>
<dbReference type="Pfam" id="PF07532">
    <property type="entry name" value="Big_4"/>
    <property type="match status" value="1"/>
</dbReference>
<evidence type="ECO:0000256" key="2">
    <source>
        <dbReference type="SAM" id="SignalP"/>
    </source>
</evidence>
<evidence type="ECO:0000256" key="1">
    <source>
        <dbReference type="SAM" id="MobiDB-lite"/>
    </source>
</evidence>
<gene>
    <name evidence="6" type="ORF">GCM10009867_36220</name>
</gene>
<dbReference type="SUPFAM" id="SSF50370">
    <property type="entry name" value="Ricin B-like lectins"/>
    <property type="match status" value="1"/>
</dbReference>
<keyword evidence="7" id="KW-1185">Reference proteome</keyword>
<dbReference type="Gene3D" id="2.80.10.50">
    <property type="match status" value="2"/>
</dbReference>
<accession>A0ABN3UVZ1</accession>
<feature type="region of interest" description="Disordered" evidence="1">
    <location>
        <begin position="917"/>
        <end position="937"/>
    </location>
</feature>
<feature type="domain" description="Endo-beta-1,6-galactanase-like" evidence="5">
    <location>
        <begin position="173"/>
        <end position="279"/>
    </location>
</feature>
<dbReference type="Pfam" id="PF14200">
    <property type="entry name" value="RicinB_lectin_2"/>
    <property type="match status" value="2"/>
</dbReference>
<dbReference type="SUPFAM" id="SSF49785">
    <property type="entry name" value="Galactose-binding domain-like"/>
    <property type="match status" value="1"/>
</dbReference>
<proteinExistence type="predicted"/>
<feature type="compositionally biased region" description="Low complexity" evidence="1">
    <location>
        <begin position="43"/>
        <end position="53"/>
    </location>
</feature>
<dbReference type="InterPro" id="IPR000772">
    <property type="entry name" value="Ricin_B_lectin"/>
</dbReference>
<dbReference type="RefSeq" id="WP_344196066.1">
    <property type="nucleotide sequence ID" value="NZ_BAAARN010000005.1"/>
</dbReference>
<dbReference type="CDD" id="cd00161">
    <property type="entry name" value="beta-trefoil_Ricin-like"/>
    <property type="match status" value="1"/>
</dbReference>
<dbReference type="InterPro" id="IPR039743">
    <property type="entry name" value="6GAL/EXGAL"/>
</dbReference>
<dbReference type="InterPro" id="IPR039514">
    <property type="entry name" value="6GAL-like"/>
</dbReference>
<dbReference type="PANTHER" id="PTHR42767:SF1">
    <property type="entry name" value="ENDO-BETA-1,6-GALACTANASE-LIKE DOMAIN-CONTAINING PROTEIN"/>
    <property type="match status" value="1"/>
</dbReference>
<dbReference type="Gene3D" id="2.60.40.1180">
    <property type="entry name" value="Golgi alpha-mannosidase II"/>
    <property type="match status" value="1"/>
</dbReference>
<evidence type="ECO:0000259" key="3">
    <source>
        <dbReference type="Pfam" id="PF07532"/>
    </source>
</evidence>
<dbReference type="Proteomes" id="UP001501326">
    <property type="component" value="Unassembled WGS sequence"/>
</dbReference>
<evidence type="ECO:0000313" key="7">
    <source>
        <dbReference type="Proteomes" id="UP001501326"/>
    </source>
</evidence>
<evidence type="ECO:0000259" key="5">
    <source>
        <dbReference type="Pfam" id="PF14587"/>
    </source>
</evidence>
<dbReference type="InterPro" id="IPR011081">
    <property type="entry name" value="Big_4"/>
</dbReference>
<protein>
    <submittedName>
        <fullName evidence="6">Uncharacterized protein</fullName>
    </submittedName>
</protein>
<reference evidence="6 7" key="1">
    <citation type="journal article" date="2019" name="Int. J. Syst. Evol. Microbiol.">
        <title>The Global Catalogue of Microorganisms (GCM) 10K type strain sequencing project: providing services to taxonomists for standard genome sequencing and annotation.</title>
        <authorList>
            <consortium name="The Broad Institute Genomics Platform"/>
            <consortium name="The Broad Institute Genome Sequencing Center for Infectious Disease"/>
            <person name="Wu L."/>
            <person name="Ma J."/>
        </authorList>
    </citation>
    <scope>NUCLEOTIDE SEQUENCE [LARGE SCALE GENOMIC DNA]</scope>
    <source>
        <strain evidence="6 7">JCM 16378</strain>
    </source>
</reference>
<dbReference type="InterPro" id="IPR035992">
    <property type="entry name" value="Ricin_B-like_lectins"/>
</dbReference>
<comment type="caution">
    <text evidence="6">The sequence shown here is derived from an EMBL/GenBank/DDBJ whole genome shotgun (WGS) entry which is preliminary data.</text>
</comment>
<evidence type="ECO:0000313" key="6">
    <source>
        <dbReference type="EMBL" id="GAA2739579.1"/>
    </source>
</evidence>
<organism evidence="6 7">
    <name type="scientific">Pedococcus aerophilus</name>
    <dbReference type="NCBI Taxonomy" id="436356"/>
    <lineage>
        <taxon>Bacteria</taxon>
        <taxon>Bacillati</taxon>
        <taxon>Actinomycetota</taxon>
        <taxon>Actinomycetes</taxon>
        <taxon>Micrococcales</taxon>
        <taxon>Intrasporangiaceae</taxon>
        <taxon>Pedococcus</taxon>
    </lineage>
</organism>
<feature type="domain" description="Bacterial Ig-like" evidence="3">
    <location>
        <begin position="705"/>
        <end position="756"/>
    </location>
</feature>
<dbReference type="SUPFAM" id="SSF51445">
    <property type="entry name" value="(Trans)glycosidases"/>
    <property type="match status" value="1"/>
</dbReference>
<dbReference type="PROSITE" id="PS50231">
    <property type="entry name" value="RICIN_B_LECTIN"/>
    <property type="match status" value="1"/>
</dbReference>
<feature type="region of interest" description="Disordered" evidence="1">
    <location>
        <begin position="43"/>
        <end position="67"/>
    </location>
</feature>
<dbReference type="PANTHER" id="PTHR42767">
    <property type="entry name" value="ENDO-BETA-1,6-GALACTANASE"/>
    <property type="match status" value="1"/>
</dbReference>
<evidence type="ECO:0000259" key="4">
    <source>
        <dbReference type="Pfam" id="PF14200"/>
    </source>
</evidence>
<dbReference type="InterPro" id="IPR013780">
    <property type="entry name" value="Glyco_hydro_b"/>
</dbReference>
<name>A0ABN3UVZ1_9MICO</name>
<dbReference type="EMBL" id="BAAARN010000005">
    <property type="protein sequence ID" value="GAA2739579.1"/>
    <property type="molecule type" value="Genomic_DNA"/>
</dbReference>
<dbReference type="InterPro" id="IPR008979">
    <property type="entry name" value="Galactose-bd-like_sf"/>
</dbReference>
<dbReference type="Pfam" id="PF14587">
    <property type="entry name" value="Glyco_hydr_30_2"/>
    <property type="match status" value="1"/>
</dbReference>
<dbReference type="Gene3D" id="3.20.20.80">
    <property type="entry name" value="Glycosidases"/>
    <property type="match status" value="1"/>
</dbReference>
<sequence length="1080" mass="112796">MSTTAHRGRLTPTIAAVVAATVLPLGALAGTASAAPADVPAAPAVDAQDAPRVGPGSGAGPGVDIRLDPSYQQPEFQGWGTALTWFANVTGGWPQAKKAELADALFGEDGLQFTIARYNIGGGDSPETPAYMRPGAAIPGFWNRPSSVGPVPGSTPDTPRDTRNWWDPANPAHWNWDADANQRWWLKAAKQRGATTFEAFSNSAPYFMTESGYASGNFDGNKDNLRPDQYDEFATYLAKVVDHVEKADGIDFDTVSPVNEPNTNYWRAKGGQEGSHWDPASQGKMAVATRAALDAVGSDAVVASPDETNPGTFVRDWAGWNAAARAAVGRLNVHTYGTDGRVAPRDLSKLSGKDLWMSEVDLGPGGIPQNFEDMRPGLALAERISEDVALLEPRAWVTWQSIENYRNMLPSAENQNWGLIQVDFLTDTPGAEPVRKNKKYWTMAQYSRFIKPGDHVIRTDNADTVAAIRPDDSSATVVYTNDSDQAVPVRVDLSGFAKARNGMAQSVSTSADQNLAKGRPAQVRDGVLTAMVEPGSVTTFSIDGVSGVDPAGALHASKGDSLVVNQNSGKALTLAADGTSLVQRTPSSADPNQRWRVSKATNGWSNREQFTLVNTATGKELTTTSTGALRAIPAAASPGDRWTLSVTPDGRTTFLSGTTEAVLDVGGQSTSEGAAVGLWTPTAGTNQQWFVRGADVTGVAAQRVLTTPGTAPVLPGTVTVTYGDGRTESRAVTWAPVRKADYAKSGRFTVSGVVAGLAERASATVFVSAVTGTTVAPVKAAVGVLPVLPATVTGSLAIGGTLPLDVVWDAVPASAVAQPGKVTVRGVLTATGGPTSVTVQVNPAAPANLALNTTGAAFPRATATFTGQYDSTAAVLDGVVSSRRWTNWDPNAWRPADTLTVDLGATKTVSSVRLDFFDDRGGTRPPETADLQRQDPATGDWVSLTGGPVAVTDGQVVLQKAYAGQLQRVRVAMTARPGTCIAVAEFSVFGPGASTTPARGTDATLESLSVAGRSVAGFDPATLSYGVDVKGEEVPTVAAVARDPFATVTVTTPKALPGEALVAVAAEDGSATTTYRVALR</sequence>
<dbReference type="Gene3D" id="2.60.120.260">
    <property type="entry name" value="Galactose-binding domain-like"/>
    <property type="match status" value="1"/>
</dbReference>
<feature type="signal peptide" evidence="2">
    <location>
        <begin position="1"/>
        <end position="34"/>
    </location>
</feature>